<dbReference type="EMBL" id="AONH01000006">
    <property type="protein sequence ID" value="KGM88840.1"/>
    <property type="molecule type" value="Genomic_DNA"/>
</dbReference>
<dbReference type="Proteomes" id="UP000030021">
    <property type="component" value="Unassembled WGS sequence"/>
</dbReference>
<name>A0A0A0HNQ7_9RHOB</name>
<evidence type="ECO:0000256" key="1">
    <source>
        <dbReference type="SAM" id="MobiDB-lite"/>
    </source>
</evidence>
<gene>
    <name evidence="2" type="ORF">rosmuc_01251</name>
</gene>
<dbReference type="eggNOG" id="ENOG5032RBI">
    <property type="taxonomic scope" value="Bacteria"/>
</dbReference>
<proteinExistence type="predicted"/>
<feature type="compositionally biased region" description="Basic and acidic residues" evidence="1">
    <location>
        <begin position="1"/>
        <end position="15"/>
    </location>
</feature>
<dbReference type="AlphaFoldDB" id="A0A0A0HNQ7"/>
<organism evidence="2 3">
    <name type="scientific">Roseovarius mucosus DSM 17069</name>
    <dbReference type="NCBI Taxonomy" id="1288298"/>
    <lineage>
        <taxon>Bacteria</taxon>
        <taxon>Pseudomonadati</taxon>
        <taxon>Pseudomonadota</taxon>
        <taxon>Alphaproteobacteria</taxon>
        <taxon>Rhodobacterales</taxon>
        <taxon>Roseobacteraceae</taxon>
        <taxon>Roseovarius</taxon>
    </lineage>
</organism>
<evidence type="ECO:0000313" key="2">
    <source>
        <dbReference type="EMBL" id="KGM88840.1"/>
    </source>
</evidence>
<evidence type="ECO:0000313" key="3">
    <source>
        <dbReference type="Proteomes" id="UP000030021"/>
    </source>
</evidence>
<accession>A0A0A0HNQ7</accession>
<dbReference type="PATRIC" id="fig|1288298.3.peg.1263"/>
<sequence length="246" mass="28304">MSMAFEREPDLEKPKKLPPLKVPAPDGVLPYVGARNPMTRSNSAHRIADTFATPATGDVPQIYFFESEGEYAVSLEAILAPDLYGLEVQLPAFRYPWKHNKKGYRDHFFDLRLTFKDGFRRAVYIKNARALQSSRVQEEIEAIFSSMPEDFADDAIVVNTDDYSRAYRDNLRRMRYVRQLHAPDHDLLVEQMARSCNYWFLEQLVRQVPLPPAKAWQAALRLISRGVLDANRDAVINLHSHVWLAA</sequence>
<comment type="caution">
    <text evidence="2">The sequence shown here is derived from an EMBL/GenBank/DDBJ whole genome shotgun (WGS) entry which is preliminary data.</text>
</comment>
<reference evidence="2 3" key="1">
    <citation type="submission" date="2013-01" db="EMBL/GenBank/DDBJ databases">
        <authorList>
            <person name="Fiebig A."/>
            <person name="Goeker M."/>
            <person name="Klenk H.-P.P."/>
        </authorList>
    </citation>
    <scope>NUCLEOTIDE SEQUENCE [LARGE SCALE GENOMIC DNA]</scope>
    <source>
        <strain evidence="2 3">DSM 17069</strain>
    </source>
</reference>
<dbReference type="HOGENOM" id="CLU_098651_0_0_5"/>
<feature type="region of interest" description="Disordered" evidence="1">
    <location>
        <begin position="1"/>
        <end position="21"/>
    </location>
</feature>
<protein>
    <recommendedName>
        <fullName evidence="4">TnsA endonuclease N-terminal domain-containing protein</fullName>
    </recommendedName>
</protein>
<evidence type="ECO:0008006" key="4">
    <source>
        <dbReference type="Google" id="ProtNLM"/>
    </source>
</evidence>